<evidence type="ECO:0000313" key="7">
    <source>
        <dbReference type="Proteomes" id="UP000095768"/>
    </source>
</evidence>
<evidence type="ECO:0000313" key="5">
    <source>
        <dbReference type="EMBL" id="SCT39770.1"/>
    </source>
</evidence>
<dbReference type="SUPFAM" id="SSF51230">
    <property type="entry name" value="Single hybrid motif"/>
    <property type="match status" value="1"/>
</dbReference>
<dbReference type="InterPro" id="IPR000089">
    <property type="entry name" value="Biotin_lipoyl"/>
</dbReference>
<evidence type="ECO:0000256" key="1">
    <source>
        <dbReference type="ARBA" id="ARBA00023267"/>
    </source>
</evidence>
<dbReference type="CDD" id="cd06850">
    <property type="entry name" value="biotinyl_domain"/>
    <property type="match status" value="1"/>
</dbReference>
<sequence length="146" mass="16740">MNYEKVEKLIKLAKENDVKKFKFKDFDSEIELDFTEDNGYQQPLNNIQQHSGDMKSNNDSVKNKTESQYQEIKSPMVGTFFLQDEKELTNPVIEVGDEINKGDIIGYIEAMKVMNEITSDVSGVVEEILVQHGTNVEYNQVIVNVK</sequence>
<dbReference type="PANTHER" id="PTHR45266:SF3">
    <property type="entry name" value="OXALOACETATE DECARBOXYLASE ALPHA CHAIN"/>
    <property type="match status" value="1"/>
</dbReference>
<dbReference type="AlphaFoldDB" id="A0A1D4QX94"/>
<evidence type="ECO:0000313" key="4">
    <source>
        <dbReference type="EMBL" id="SCS25716.1"/>
    </source>
</evidence>
<dbReference type="EMBL" id="FMPI01000023">
    <property type="protein sequence ID" value="SCT39770.1"/>
    <property type="molecule type" value="Genomic_DNA"/>
</dbReference>
<dbReference type="InterPro" id="IPR011053">
    <property type="entry name" value="Single_hybrid_motif"/>
</dbReference>
<dbReference type="InterPro" id="IPR050709">
    <property type="entry name" value="Biotin_Carboxyl_Carrier/Decarb"/>
</dbReference>
<organism evidence="4 7">
    <name type="scientific">Staphylococcus caeli</name>
    <dbReference type="NCBI Taxonomy" id="2201815"/>
    <lineage>
        <taxon>Bacteria</taxon>
        <taxon>Bacillati</taxon>
        <taxon>Bacillota</taxon>
        <taxon>Bacilli</taxon>
        <taxon>Bacillales</taxon>
        <taxon>Staphylococcaceae</taxon>
        <taxon>Staphylococcus</taxon>
    </lineage>
</organism>
<feature type="domain" description="Lipoyl-binding" evidence="3">
    <location>
        <begin position="69"/>
        <end position="146"/>
    </location>
</feature>
<accession>A0A1D4QX94</accession>
<dbReference type="OrthoDB" id="9811735at2"/>
<dbReference type="PROSITE" id="PS50968">
    <property type="entry name" value="BIOTINYL_LIPOYL"/>
    <property type="match status" value="1"/>
</dbReference>
<keyword evidence="1" id="KW-0092">Biotin</keyword>
<dbReference type="PROSITE" id="PS00188">
    <property type="entry name" value="BIOTIN"/>
    <property type="match status" value="1"/>
</dbReference>
<reference evidence="5 6" key="2">
    <citation type="submission" date="2016-09" db="EMBL/GenBank/DDBJ databases">
        <authorList>
            <consortium name="Pathogen Informatics"/>
            <person name="Sun Q."/>
            <person name="Inoue M."/>
        </authorList>
    </citation>
    <scope>NUCLEOTIDE SEQUENCE [LARGE SCALE GENOMIC DNA]</scope>
    <source>
        <strain evidence="5 6">82C</strain>
    </source>
</reference>
<name>A0A1D4QX94_9STAP</name>
<feature type="compositionally biased region" description="Polar residues" evidence="2">
    <location>
        <begin position="38"/>
        <end position="68"/>
    </location>
</feature>
<gene>
    <name evidence="4" type="primary">accB_2</name>
    <name evidence="4" type="ORF">SAMEA2297795_00089</name>
    <name evidence="5" type="ORF">SAMEA2297796_02336</name>
</gene>
<evidence type="ECO:0000313" key="6">
    <source>
        <dbReference type="Proteomes" id="UP000095412"/>
    </source>
</evidence>
<dbReference type="Pfam" id="PF00364">
    <property type="entry name" value="Biotin_lipoyl"/>
    <property type="match status" value="1"/>
</dbReference>
<dbReference type="Proteomes" id="UP000095412">
    <property type="component" value="Unassembled WGS sequence"/>
</dbReference>
<feature type="region of interest" description="Disordered" evidence="2">
    <location>
        <begin position="37"/>
        <end position="68"/>
    </location>
</feature>
<evidence type="ECO:0000256" key="2">
    <source>
        <dbReference type="SAM" id="MobiDB-lite"/>
    </source>
</evidence>
<proteinExistence type="predicted"/>
<evidence type="ECO:0000259" key="3">
    <source>
        <dbReference type="PROSITE" id="PS50968"/>
    </source>
</evidence>
<dbReference type="EMBL" id="FMPG01000001">
    <property type="protein sequence ID" value="SCS25716.1"/>
    <property type="molecule type" value="Genomic_DNA"/>
</dbReference>
<reference evidence="4 7" key="1">
    <citation type="submission" date="2016-09" db="EMBL/GenBank/DDBJ databases">
        <authorList>
            <consortium name="Pathogen Informatics"/>
        </authorList>
    </citation>
    <scope>NUCLEOTIDE SEQUENCE [LARGE SCALE GENOMIC DNA]</scope>
    <source>
        <strain evidence="4 7">82B</strain>
    </source>
</reference>
<dbReference type="PANTHER" id="PTHR45266">
    <property type="entry name" value="OXALOACETATE DECARBOXYLASE ALPHA CHAIN"/>
    <property type="match status" value="1"/>
</dbReference>
<protein>
    <submittedName>
        <fullName evidence="4">Biotin carboxyl carrier protein of acetyl-CoA carboxylase</fullName>
    </submittedName>
</protein>
<dbReference type="Gene3D" id="2.40.50.100">
    <property type="match status" value="1"/>
</dbReference>
<dbReference type="Proteomes" id="UP000095768">
    <property type="component" value="Unassembled WGS sequence"/>
</dbReference>
<keyword evidence="6" id="KW-1185">Reference proteome</keyword>
<dbReference type="InterPro" id="IPR001882">
    <property type="entry name" value="Biotin_BS"/>
</dbReference>